<gene>
    <name evidence="9" type="ORF">HAN_2g231</name>
</gene>
<dbReference type="CDD" id="cd07414">
    <property type="entry name" value="MPP_PP1_PPKL"/>
    <property type="match status" value="1"/>
</dbReference>
<comment type="catalytic activity">
    <reaction evidence="5">
        <text>O-phospho-L-seryl-[protein] + H2O = L-seryl-[protein] + phosphate</text>
        <dbReference type="Rhea" id="RHEA:20629"/>
        <dbReference type="Rhea" id="RHEA-COMP:9863"/>
        <dbReference type="Rhea" id="RHEA-COMP:11604"/>
        <dbReference type="ChEBI" id="CHEBI:15377"/>
        <dbReference type="ChEBI" id="CHEBI:29999"/>
        <dbReference type="ChEBI" id="CHEBI:43474"/>
        <dbReference type="ChEBI" id="CHEBI:83421"/>
        <dbReference type="EC" id="3.1.3.16"/>
    </reaction>
</comment>
<evidence type="ECO:0000313" key="10">
    <source>
        <dbReference type="Proteomes" id="UP000243127"/>
    </source>
</evidence>
<evidence type="ECO:0000256" key="3">
    <source>
        <dbReference type="ARBA" id="ARBA00022912"/>
    </source>
</evidence>
<evidence type="ECO:0000256" key="5">
    <source>
        <dbReference type="ARBA" id="ARBA00047761"/>
    </source>
</evidence>
<keyword evidence="1" id="KW-0479">Metal-binding</keyword>
<evidence type="ECO:0000313" key="9">
    <source>
        <dbReference type="EMBL" id="ABW98057.1"/>
    </source>
</evidence>
<accession>A9BKQ2</accession>
<dbReference type="FunFam" id="3.60.21.10:FF:000026">
    <property type="entry name" value="Serine/threonine-protein phosphatase"/>
    <property type="match status" value="1"/>
</dbReference>
<dbReference type="SUPFAM" id="SSF56300">
    <property type="entry name" value="Metallo-dependent phosphatases"/>
    <property type="match status" value="1"/>
</dbReference>
<proteinExistence type="inferred from homology"/>
<evidence type="ECO:0000256" key="1">
    <source>
        <dbReference type="ARBA" id="ARBA00022723"/>
    </source>
</evidence>
<dbReference type="PROSITE" id="PS00125">
    <property type="entry name" value="SER_THR_PHOSPHATASE"/>
    <property type="match status" value="1"/>
</dbReference>
<dbReference type="InterPro" id="IPR006186">
    <property type="entry name" value="Ser/Thr-sp_prot-phosphatase"/>
</dbReference>
<keyword evidence="3" id="KW-0904">Protein phosphatase</keyword>
<dbReference type="Pfam" id="PF16891">
    <property type="entry name" value="STPPase_N"/>
    <property type="match status" value="1"/>
</dbReference>
<dbReference type="InterPro" id="IPR031675">
    <property type="entry name" value="STPPase_N"/>
</dbReference>
<dbReference type="GO" id="GO:0004722">
    <property type="term" value="F:protein serine/threonine phosphatase activity"/>
    <property type="evidence" value="ECO:0007669"/>
    <property type="project" value="UniProtKB-EC"/>
</dbReference>
<dbReference type="InterPro" id="IPR050341">
    <property type="entry name" value="PP1_catalytic_subunit"/>
</dbReference>
<evidence type="ECO:0000256" key="4">
    <source>
        <dbReference type="ARBA" id="ARBA00023211"/>
    </source>
</evidence>
<dbReference type="GO" id="GO:0005634">
    <property type="term" value="C:nucleus"/>
    <property type="evidence" value="ECO:0007669"/>
    <property type="project" value="TreeGrafter"/>
</dbReference>
<reference evidence="9 10" key="1">
    <citation type="journal article" date="2007" name="Proc. Natl. Acad. Sci. U.S.A.">
        <title>Nucleomorph genome of Hemiselmis andersenii reveals complete intron loss and compaction as a driver of protein structure and function.</title>
        <authorList>
            <person name="Lane C.E."/>
            <person name="van den Heuvel K."/>
            <person name="Kozera C."/>
            <person name="Curtis B.A."/>
            <person name="Parsons B.J."/>
            <person name="Bowman S."/>
            <person name="Archibald J.M."/>
        </authorList>
    </citation>
    <scope>NUCLEOTIDE SEQUENCE [LARGE SCALE GENOMIC DNA]</scope>
    <source>
        <strain evidence="9 10">CCMP644</strain>
    </source>
</reference>
<dbReference type="PANTHER" id="PTHR11668:SF496">
    <property type="entry name" value="SERINE_THREONINE-PROTEIN PHOSPHATASE"/>
    <property type="match status" value="1"/>
</dbReference>
<protein>
    <recommendedName>
        <fullName evidence="7">Serine/threonine-protein phosphatase</fullName>
        <ecNumber evidence="7">3.1.3.16</ecNumber>
    </recommendedName>
</protein>
<dbReference type="EC" id="3.1.3.16" evidence="7"/>
<feature type="domain" description="Serine/threonine specific protein phosphatases" evidence="8">
    <location>
        <begin position="129"/>
        <end position="134"/>
    </location>
</feature>
<evidence type="ECO:0000256" key="6">
    <source>
        <dbReference type="ARBA" id="ARBA00048336"/>
    </source>
</evidence>
<keyword evidence="2 7" id="KW-0378">Hydrolase</keyword>
<dbReference type="RefSeq" id="XP_001712382.1">
    <property type="nucleotide sequence ID" value="XM_001712330.1"/>
</dbReference>
<organism evidence="9 10">
    <name type="scientific">Hemiselmis andersenii</name>
    <name type="common">Cryptophyte alga</name>
    <dbReference type="NCBI Taxonomy" id="464988"/>
    <lineage>
        <taxon>Eukaryota</taxon>
        <taxon>Cryptophyceae</taxon>
        <taxon>Cryptomonadales</taxon>
        <taxon>Hemiselmidaceae</taxon>
        <taxon>Hemiselmis</taxon>
    </lineage>
</organism>
<dbReference type="AlphaFoldDB" id="A9BKQ2"/>
<comment type="catalytic activity">
    <reaction evidence="6 7">
        <text>O-phospho-L-threonyl-[protein] + H2O = L-threonyl-[protein] + phosphate</text>
        <dbReference type="Rhea" id="RHEA:47004"/>
        <dbReference type="Rhea" id="RHEA-COMP:11060"/>
        <dbReference type="Rhea" id="RHEA-COMP:11605"/>
        <dbReference type="ChEBI" id="CHEBI:15377"/>
        <dbReference type="ChEBI" id="CHEBI:30013"/>
        <dbReference type="ChEBI" id="CHEBI:43474"/>
        <dbReference type="ChEBI" id="CHEBI:61977"/>
        <dbReference type="EC" id="3.1.3.16"/>
    </reaction>
</comment>
<keyword evidence="4" id="KW-0464">Manganese</keyword>
<dbReference type="GeneID" id="5739697"/>
<dbReference type="SMART" id="SM00156">
    <property type="entry name" value="PP2Ac"/>
    <property type="match status" value="1"/>
</dbReference>
<dbReference type="GO" id="GO:0046872">
    <property type="term" value="F:metal ion binding"/>
    <property type="evidence" value="ECO:0007669"/>
    <property type="project" value="UniProtKB-KW"/>
</dbReference>
<evidence type="ECO:0000256" key="2">
    <source>
        <dbReference type="ARBA" id="ARBA00022801"/>
    </source>
</evidence>
<keyword evidence="9" id="KW-0542">Nucleomorph</keyword>
<dbReference type="GO" id="GO:0005737">
    <property type="term" value="C:cytoplasm"/>
    <property type="evidence" value="ECO:0007669"/>
    <property type="project" value="TreeGrafter"/>
</dbReference>
<dbReference type="PRINTS" id="PR00114">
    <property type="entry name" value="STPHPHTASE"/>
</dbReference>
<evidence type="ECO:0000259" key="8">
    <source>
        <dbReference type="PROSITE" id="PS00125"/>
    </source>
</evidence>
<dbReference type="PANTHER" id="PTHR11668">
    <property type="entry name" value="SERINE/THREONINE PROTEIN PHOSPHATASE"/>
    <property type="match status" value="1"/>
</dbReference>
<dbReference type="Pfam" id="PF00149">
    <property type="entry name" value="Metallophos"/>
    <property type="match status" value="1"/>
</dbReference>
<dbReference type="InterPro" id="IPR029052">
    <property type="entry name" value="Metallo-depent_PP-like"/>
</dbReference>
<dbReference type="EMBL" id="CP000882">
    <property type="protein sequence ID" value="ABW98057.1"/>
    <property type="molecule type" value="Genomic_DNA"/>
</dbReference>
<comment type="similarity">
    <text evidence="7">Belongs to the PPP phosphatase family.</text>
</comment>
<dbReference type="Proteomes" id="UP000243127">
    <property type="component" value="Nucleomorph 2"/>
</dbReference>
<sequence>MPNLAFSKEEEEKNQFLDSIILKLIPKKNKTIKKYIQLTEKEIQFLNIECRKILCKQEIFLELKAPIKVCGDIHGQYYDLLRLFEFEGYPPDSNYLFLGDYVDRGKQSIETISLMFAFKIRYPLGFFILRGNHESAMINRLYGFFDECRRRYSVKIWKLFCETFNYLPIAATIGGKIFCSHGGISPELSSFQQIKSIKRPTEIPDQGLICDLLWSDPEENIKGWKKNDRGISFVFGKDVVFDFLKKFKLDLICRAHQVIENGYQFFGSRGLVTVFSAPNYCGEFNNAGAVMIVKENFLCGFRILKPSESKVAPERKKKIN</sequence>
<dbReference type="Gene3D" id="3.60.21.10">
    <property type="match status" value="1"/>
</dbReference>
<name>A9BKQ2_HEMAN</name>
<dbReference type="InterPro" id="IPR004843">
    <property type="entry name" value="Calcineurin-like_PHP"/>
</dbReference>
<geneLocation type="nucleomorph" evidence="9"/>
<evidence type="ECO:0000256" key="7">
    <source>
        <dbReference type="RuleBase" id="RU004273"/>
    </source>
</evidence>